<dbReference type="PANTHER" id="PTHR40765:SF2">
    <property type="entry name" value="ESX-2 SECRETION SYSTEM ATPASE ECCB2"/>
    <property type="match status" value="1"/>
</dbReference>
<feature type="transmembrane region" description="Helical" evidence="1">
    <location>
        <begin position="44"/>
        <end position="65"/>
    </location>
</feature>
<dbReference type="Pfam" id="PF05108">
    <property type="entry name" value="T7SS_ESX1_EccB"/>
    <property type="match status" value="2"/>
</dbReference>
<accession>A0A2Z2IZK5</accession>
<keyword evidence="1" id="KW-1133">Transmembrane helix</keyword>
<protein>
    <submittedName>
        <fullName evidence="2">Type VII secretion protein EccB</fullName>
    </submittedName>
</protein>
<keyword evidence="1" id="KW-0472">Membrane</keyword>
<proteinExistence type="predicted"/>
<dbReference type="Proteomes" id="UP000250197">
    <property type="component" value="Chromosome"/>
</dbReference>
<dbReference type="PANTHER" id="PTHR40765">
    <property type="entry name" value="ESX-2 SECRETION SYSTEM ATPASE ECCB2"/>
    <property type="match status" value="1"/>
</dbReference>
<gene>
    <name evidence="2" type="ORF">CBE89_11465</name>
</gene>
<dbReference type="KEGG" id="cstr:CBE89_11465"/>
<reference evidence="2 3" key="1">
    <citation type="submission" date="2017-05" db="EMBL/GenBank/DDBJ databases">
        <title>Complete genome sequence of Corynebacterium striatum KC-Na-1 isolated from Neophocaena asiaeorientalis in Korea.</title>
        <authorList>
            <person name="Kim J.H."/>
            <person name="Lee K."/>
        </authorList>
    </citation>
    <scope>NUCLEOTIDE SEQUENCE [LARGE SCALE GENOMIC DNA]</scope>
    <source>
        <strain evidence="2 3">KC-Na-01</strain>
    </source>
</reference>
<evidence type="ECO:0000313" key="2">
    <source>
        <dbReference type="EMBL" id="ART22039.1"/>
    </source>
</evidence>
<dbReference type="InterPro" id="IPR044857">
    <property type="entry name" value="T7SS_EccB_R1"/>
</dbReference>
<organism evidence="2 3">
    <name type="scientific">Corynebacterium striatum</name>
    <dbReference type="NCBI Taxonomy" id="43770"/>
    <lineage>
        <taxon>Bacteria</taxon>
        <taxon>Bacillati</taxon>
        <taxon>Actinomycetota</taxon>
        <taxon>Actinomycetes</taxon>
        <taxon>Mycobacteriales</taxon>
        <taxon>Corynebacteriaceae</taxon>
        <taxon>Corynebacterium</taxon>
    </lineage>
</organism>
<dbReference type="Gene3D" id="3.30.2390.20">
    <property type="entry name" value="Type VII secretion system EccB, repeat 1 domain"/>
    <property type="match status" value="1"/>
</dbReference>
<keyword evidence="1" id="KW-0812">Transmembrane</keyword>
<dbReference type="InterPro" id="IPR007795">
    <property type="entry name" value="T7SS_EccB"/>
</dbReference>
<evidence type="ECO:0000313" key="3">
    <source>
        <dbReference type="Proteomes" id="UP000250197"/>
    </source>
</evidence>
<evidence type="ECO:0000256" key="1">
    <source>
        <dbReference type="SAM" id="Phobius"/>
    </source>
</evidence>
<dbReference type="GO" id="GO:0005576">
    <property type="term" value="C:extracellular region"/>
    <property type="evidence" value="ECO:0007669"/>
    <property type="project" value="TreeGrafter"/>
</dbReference>
<name>A0A2Z2IZK5_CORST</name>
<dbReference type="EMBL" id="CP021252">
    <property type="protein sequence ID" value="ART22039.1"/>
    <property type="molecule type" value="Genomic_DNA"/>
</dbReference>
<dbReference type="AlphaFoldDB" id="A0A2Z2IZK5"/>
<sequence length="424" mass="44252">MARPMPTTKAHVSGHKFLRRRVEHGLVLGDIRMIHDPLAKRRRALVFGIIAVAFLGVGSGLMAWLQPNPNPGDAPIVRTDQGQLFVLVNEAYHPVANLASARLIVGEPATPHAIGTDFLGGARLGAPLGIADAPNYLADPTSPHSAWAACYSPQEDVGDENPTTIDDDAGRPGETIVVANADAQGFTAQTAALVDSGGKEWLITEAGRVALPAVTSTQGRVLRRALGLRDDTYAWKFSEDLLNAFAELPPLSFPAELPEILDTGDGLWARSEQGVAAITPTQAEMLVGMGAQRLNTEATEVAALGDAPLGFNLPSTGYEFHGADAGWLCANDKGGGALSTPVAGSVALAGESAADRFVGLEAGGVGVDSGHGYHVISATGLRHAVSQGALMEALGTTSDVQVPWEILRLLPEGSPLERDEALRG</sequence>
<dbReference type="NCBIfam" id="TIGR03919">
    <property type="entry name" value="T7SS_EccB"/>
    <property type="match status" value="1"/>
</dbReference>